<keyword evidence="2" id="KW-1185">Reference proteome</keyword>
<accession>A0A317XS89</accession>
<evidence type="ECO:0000313" key="2">
    <source>
        <dbReference type="Proteomes" id="UP000246740"/>
    </source>
</evidence>
<protein>
    <submittedName>
        <fullName evidence="1">Uncharacterized protein</fullName>
    </submittedName>
</protein>
<dbReference type="EMBL" id="KZ819191">
    <property type="protein sequence ID" value="PWZ01224.1"/>
    <property type="molecule type" value="Genomic_DNA"/>
</dbReference>
<organism evidence="1 2">
    <name type="scientific">Testicularia cyperi</name>
    <dbReference type="NCBI Taxonomy" id="1882483"/>
    <lineage>
        <taxon>Eukaryota</taxon>
        <taxon>Fungi</taxon>
        <taxon>Dikarya</taxon>
        <taxon>Basidiomycota</taxon>
        <taxon>Ustilaginomycotina</taxon>
        <taxon>Ustilaginomycetes</taxon>
        <taxon>Ustilaginales</taxon>
        <taxon>Anthracoideaceae</taxon>
        <taxon>Testicularia</taxon>
    </lineage>
</organism>
<evidence type="ECO:0000313" key="1">
    <source>
        <dbReference type="EMBL" id="PWZ01224.1"/>
    </source>
</evidence>
<reference evidence="1 2" key="1">
    <citation type="journal article" date="2018" name="Mol. Biol. Evol.">
        <title>Broad Genomic Sampling Reveals a Smut Pathogenic Ancestry of the Fungal Clade Ustilaginomycotina.</title>
        <authorList>
            <person name="Kijpornyongpan T."/>
            <person name="Mondo S.J."/>
            <person name="Barry K."/>
            <person name="Sandor L."/>
            <person name="Lee J."/>
            <person name="Lipzen A."/>
            <person name="Pangilinan J."/>
            <person name="LaButti K."/>
            <person name="Hainaut M."/>
            <person name="Henrissat B."/>
            <person name="Grigoriev I.V."/>
            <person name="Spatafora J.W."/>
            <person name="Aime M.C."/>
        </authorList>
    </citation>
    <scope>NUCLEOTIDE SEQUENCE [LARGE SCALE GENOMIC DNA]</scope>
    <source>
        <strain evidence="1 2">MCA 3645</strain>
    </source>
</reference>
<sequence length="158" mass="18047">MHGKAKKDGAAHGCSTRRVSVRPRFVMAKRGLIKSCRTRFFPSMHVMHRTPMHRTASLRQCLARTGKCSIWSRRTLHRFVAAWLRCCFAASDTSIGALELLLHPARCTLLRAMAPLIRHLCDVEFPRGKYWRDAKQTAFQSALDPPRHLPTPDSWSLL</sequence>
<proteinExistence type="predicted"/>
<gene>
    <name evidence="1" type="ORF">BCV70DRAFT_91271</name>
</gene>
<dbReference type="AlphaFoldDB" id="A0A317XS89"/>
<dbReference type="InParanoid" id="A0A317XS89"/>
<dbReference type="Proteomes" id="UP000246740">
    <property type="component" value="Unassembled WGS sequence"/>
</dbReference>
<name>A0A317XS89_9BASI</name>